<dbReference type="Pfam" id="PF03413">
    <property type="entry name" value="PepSY"/>
    <property type="match status" value="1"/>
</dbReference>
<reference evidence="3 4" key="1">
    <citation type="submission" date="2019-07" db="EMBL/GenBank/DDBJ databases">
        <title>Genomic Encyclopedia of Archaeal and Bacterial Type Strains, Phase II (KMG-II): from individual species to whole genera.</title>
        <authorList>
            <person name="Goeker M."/>
        </authorList>
    </citation>
    <scope>NUCLEOTIDE SEQUENCE [LARGE SCALE GENOMIC DNA]</scope>
    <source>
        <strain evidence="3 4">ATCC BAA-252</strain>
    </source>
</reference>
<evidence type="ECO:0000313" key="3">
    <source>
        <dbReference type="EMBL" id="TWI89638.1"/>
    </source>
</evidence>
<evidence type="ECO:0000256" key="1">
    <source>
        <dbReference type="SAM" id="SignalP"/>
    </source>
</evidence>
<gene>
    <name evidence="3" type="ORF">JM93_01843</name>
</gene>
<sequence>MNFKKLMIATTALALGASTFAVAQAQTSAEDKAPAQPEAAAAILTIEEAMDIASAKVPGGTVVSAYLEDDDDEGDRVVYEVELVDQDGEKEVYIDAVSGDVIGMDLDTDDDEDPDKD</sequence>
<proteinExistence type="predicted"/>
<name>A0A562T8M9_9HYPH</name>
<feature type="chain" id="PRO_5022129965" evidence="1">
    <location>
        <begin position="24"/>
        <end position="117"/>
    </location>
</feature>
<evidence type="ECO:0000259" key="2">
    <source>
        <dbReference type="Pfam" id="PF03413"/>
    </source>
</evidence>
<keyword evidence="1" id="KW-0732">Signal</keyword>
<protein>
    <submittedName>
        <fullName evidence="3">Peptidase YpeB-like protein</fullName>
    </submittedName>
</protein>
<dbReference type="Gene3D" id="3.10.450.40">
    <property type="match status" value="1"/>
</dbReference>
<keyword evidence="4" id="KW-1185">Reference proteome</keyword>
<accession>A0A562T8M9</accession>
<feature type="domain" description="PepSY" evidence="2">
    <location>
        <begin position="44"/>
        <end position="104"/>
    </location>
</feature>
<dbReference type="Proteomes" id="UP000320593">
    <property type="component" value="Unassembled WGS sequence"/>
</dbReference>
<evidence type="ECO:0000313" key="4">
    <source>
        <dbReference type="Proteomes" id="UP000320593"/>
    </source>
</evidence>
<comment type="caution">
    <text evidence="3">The sequence shown here is derived from an EMBL/GenBank/DDBJ whole genome shotgun (WGS) entry which is preliminary data.</text>
</comment>
<dbReference type="InterPro" id="IPR025711">
    <property type="entry name" value="PepSY"/>
</dbReference>
<feature type="signal peptide" evidence="1">
    <location>
        <begin position="1"/>
        <end position="23"/>
    </location>
</feature>
<organism evidence="3 4">
    <name type="scientific">Roseibium hamelinense</name>
    <dbReference type="NCBI Taxonomy" id="150831"/>
    <lineage>
        <taxon>Bacteria</taxon>
        <taxon>Pseudomonadati</taxon>
        <taxon>Pseudomonadota</taxon>
        <taxon>Alphaproteobacteria</taxon>
        <taxon>Hyphomicrobiales</taxon>
        <taxon>Stappiaceae</taxon>
        <taxon>Roseibium</taxon>
    </lineage>
</organism>
<dbReference type="AlphaFoldDB" id="A0A562T8M9"/>
<dbReference type="EMBL" id="VLLF01000003">
    <property type="protein sequence ID" value="TWI89638.1"/>
    <property type="molecule type" value="Genomic_DNA"/>
</dbReference>